<feature type="domain" description="F-box" evidence="2">
    <location>
        <begin position="18"/>
        <end position="52"/>
    </location>
</feature>
<keyword evidence="5" id="KW-1185">Reference proteome</keyword>
<evidence type="ECO:0000313" key="5">
    <source>
        <dbReference type="Proteomes" id="UP000095767"/>
    </source>
</evidence>
<keyword evidence="1" id="KW-1133">Transmembrane helix</keyword>
<keyword evidence="1" id="KW-0472">Membrane</keyword>
<evidence type="ECO:0000313" key="4">
    <source>
        <dbReference type="EMBL" id="OEL21780.1"/>
    </source>
</evidence>
<dbReference type="InterPro" id="IPR036047">
    <property type="entry name" value="F-box-like_dom_sf"/>
</dbReference>
<dbReference type="Pfam" id="PF23635">
    <property type="entry name" value="Beta-prop_AT5G49610-like"/>
    <property type="match status" value="1"/>
</dbReference>
<dbReference type="OrthoDB" id="693671at2759"/>
<dbReference type="AlphaFoldDB" id="A0A1E5V9E8"/>
<feature type="transmembrane region" description="Helical" evidence="1">
    <location>
        <begin position="305"/>
        <end position="327"/>
    </location>
</feature>
<dbReference type="InterPro" id="IPR056594">
    <property type="entry name" value="AT5G49610-like_b-prop"/>
</dbReference>
<comment type="caution">
    <text evidence="4">The sequence shown here is derived from an EMBL/GenBank/DDBJ whole genome shotgun (WGS) entry which is preliminary data.</text>
</comment>
<evidence type="ECO:0000259" key="2">
    <source>
        <dbReference type="Pfam" id="PF12937"/>
    </source>
</evidence>
<dbReference type="Pfam" id="PF12937">
    <property type="entry name" value="F-box-like"/>
    <property type="match status" value="1"/>
</dbReference>
<dbReference type="PANTHER" id="PTHR32133">
    <property type="entry name" value="OS07G0120400 PROTEIN"/>
    <property type="match status" value="1"/>
</dbReference>
<gene>
    <name evidence="4" type="ORF">BAE44_0017201</name>
</gene>
<dbReference type="Proteomes" id="UP000095767">
    <property type="component" value="Unassembled WGS sequence"/>
</dbReference>
<sequence length="356" mass="39578">MAPPRQPPELIADLHGEILLLLPPDDPASLVRASLVCKPWRRFLTDPAFHRRYLAIHGAPPLLGFLYDHYTWGVLNVPRFVSIAAHSPIPQPALGYDDWSVIDSRHGRVLFDIFGYSISLVVWDPLTGDHHVVPEPPIQRELYGAAVLCAVSGCNHLDCHGGPFLVVLMAFFVTGMVMEALTYSSEDGAWNFSAHRDLDCHIARKASMLIGDDIYFRLHSSTTVLLRYNLGKNCLSTMNAPASHMYEDDFALMSMEDGSLGFADIQVSQLCLWSRNVSTEIGAGWEQRRVIELARSIPKSCNLPFVVGFAEGAGIIFVGNGVGVFTIELKSERVRKISERGHYGAIFPFMSFYTKV</sequence>
<reference evidence="4 5" key="1">
    <citation type="submission" date="2016-09" db="EMBL/GenBank/DDBJ databases">
        <title>The draft genome of Dichanthelium oligosanthes: A C3 panicoid grass species.</title>
        <authorList>
            <person name="Studer A.J."/>
            <person name="Schnable J.C."/>
            <person name="Brutnell T.P."/>
        </authorList>
    </citation>
    <scope>NUCLEOTIDE SEQUENCE [LARGE SCALE GENOMIC DNA]</scope>
    <source>
        <strain evidence="5">cv. Kellogg 1175</strain>
        <tissue evidence="4">Leaf</tissue>
    </source>
</reference>
<dbReference type="PANTHER" id="PTHR32133:SF314">
    <property type="entry name" value="F-BOX DOMAIN-CONTAINING PROTEIN"/>
    <property type="match status" value="1"/>
</dbReference>
<accession>A0A1E5V9E8</accession>
<dbReference type="STRING" id="888268.A0A1E5V9E8"/>
<keyword evidence="1" id="KW-0812">Transmembrane</keyword>
<evidence type="ECO:0000259" key="3">
    <source>
        <dbReference type="Pfam" id="PF23635"/>
    </source>
</evidence>
<proteinExistence type="predicted"/>
<feature type="domain" description="F-box protein AT5G49610-like beta-propeller" evidence="3">
    <location>
        <begin position="100"/>
        <end position="352"/>
    </location>
</feature>
<dbReference type="EMBL" id="LWDX02047128">
    <property type="protein sequence ID" value="OEL21780.1"/>
    <property type="molecule type" value="Genomic_DNA"/>
</dbReference>
<protein>
    <submittedName>
        <fullName evidence="4">Uncharacterized protein</fullName>
    </submittedName>
</protein>
<dbReference type="InterPro" id="IPR001810">
    <property type="entry name" value="F-box_dom"/>
</dbReference>
<dbReference type="SUPFAM" id="SSF81383">
    <property type="entry name" value="F-box domain"/>
    <property type="match status" value="1"/>
</dbReference>
<organism evidence="4 5">
    <name type="scientific">Dichanthelium oligosanthes</name>
    <dbReference type="NCBI Taxonomy" id="888268"/>
    <lineage>
        <taxon>Eukaryota</taxon>
        <taxon>Viridiplantae</taxon>
        <taxon>Streptophyta</taxon>
        <taxon>Embryophyta</taxon>
        <taxon>Tracheophyta</taxon>
        <taxon>Spermatophyta</taxon>
        <taxon>Magnoliopsida</taxon>
        <taxon>Liliopsida</taxon>
        <taxon>Poales</taxon>
        <taxon>Poaceae</taxon>
        <taxon>PACMAD clade</taxon>
        <taxon>Panicoideae</taxon>
        <taxon>Panicodae</taxon>
        <taxon>Paniceae</taxon>
        <taxon>Dichantheliinae</taxon>
        <taxon>Dichanthelium</taxon>
    </lineage>
</organism>
<evidence type="ECO:0000256" key="1">
    <source>
        <dbReference type="SAM" id="Phobius"/>
    </source>
</evidence>
<name>A0A1E5V9E8_9POAL</name>